<reference evidence="3 4" key="1">
    <citation type="journal article" date="2017" name="Mol. Plant">
        <title>The Genome of Medicinal Plant Macleaya cordata Provides New Insights into Benzylisoquinoline Alkaloids Metabolism.</title>
        <authorList>
            <person name="Liu X."/>
            <person name="Liu Y."/>
            <person name="Huang P."/>
            <person name="Ma Y."/>
            <person name="Qing Z."/>
            <person name="Tang Q."/>
            <person name="Cao H."/>
            <person name="Cheng P."/>
            <person name="Zheng Y."/>
            <person name="Yuan Z."/>
            <person name="Zhou Y."/>
            <person name="Liu J."/>
            <person name="Tang Z."/>
            <person name="Zhuo Y."/>
            <person name="Zhang Y."/>
            <person name="Yu L."/>
            <person name="Huang J."/>
            <person name="Yang P."/>
            <person name="Peng Q."/>
            <person name="Zhang J."/>
            <person name="Jiang W."/>
            <person name="Zhang Z."/>
            <person name="Lin K."/>
            <person name="Ro D.K."/>
            <person name="Chen X."/>
            <person name="Xiong X."/>
            <person name="Shang Y."/>
            <person name="Huang S."/>
            <person name="Zeng J."/>
        </authorList>
    </citation>
    <scope>NUCLEOTIDE SEQUENCE [LARGE SCALE GENOMIC DNA]</scope>
    <source>
        <strain evidence="4">cv. BLH2017</strain>
        <tissue evidence="3">Root</tissue>
    </source>
</reference>
<protein>
    <submittedName>
        <fullName evidence="3">Uncharacterized protein</fullName>
    </submittedName>
</protein>
<comment type="caution">
    <text evidence="3">The sequence shown here is derived from an EMBL/GenBank/DDBJ whole genome shotgun (WGS) entry which is preliminary data.</text>
</comment>
<dbReference type="AlphaFoldDB" id="A0A200PXW2"/>
<feature type="compositionally biased region" description="Basic and acidic residues" evidence="2">
    <location>
        <begin position="62"/>
        <end position="78"/>
    </location>
</feature>
<dbReference type="Proteomes" id="UP000195402">
    <property type="component" value="Unassembled WGS sequence"/>
</dbReference>
<organism evidence="3 4">
    <name type="scientific">Macleaya cordata</name>
    <name type="common">Five-seeded plume-poppy</name>
    <name type="synonym">Bocconia cordata</name>
    <dbReference type="NCBI Taxonomy" id="56857"/>
    <lineage>
        <taxon>Eukaryota</taxon>
        <taxon>Viridiplantae</taxon>
        <taxon>Streptophyta</taxon>
        <taxon>Embryophyta</taxon>
        <taxon>Tracheophyta</taxon>
        <taxon>Spermatophyta</taxon>
        <taxon>Magnoliopsida</taxon>
        <taxon>Ranunculales</taxon>
        <taxon>Papaveraceae</taxon>
        <taxon>Papaveroideae</taxon>
        <taxon>Macleaya</taxon>
    </lineage>
</organism>
<evidence type="ECO:0000313" key="3">
    <source>
        <dbReference type="EMBL" id="OVA03050.1"/>
    </source>
</evidence>
<keyword evidence="4" id="KW-1185">Reference proteome</keyword>
<evidence type="ECO:0000256" key="1">
    <source>
        <dbReference type="SAM" id="Coils"/>
    </source>
</evidence>
<evidence type="ECO:0000256" key="2">
    <source>
        <dbReference type="SAM" id="MobiDB-lite"/>
    </source>
</evidence>
<proteinExistence type="predicted"/>
<dbReference type="InParanoid" id="A0A200PXW2"/>
<evidence type="ECO:0000313" key="4">
    <source>
        <dbReference type="Proteomes" id="UP000195402"/>
    </source>
</evidence>
<dbReference type="EMBL" id="MVGT01003871">
    <property type="protein sequence ID" value="OVA03050.1"/>
    <property type="molecule type" value="Genomic_DNA"/>
</dbReference>
<feature type="coiled-coil region" evidence="1">
    <location>
        <begin position="103"/>
        <end position="183"/>
    </location>
</feature>
<keyword evidence="1" id="KW-0175">Coiled coil</keyword>
<gene>
    <name evidence="3" type="ORF">BVC80_1807g31</name>
</gene>
<accession>A0A200PXW2</accession>
<feature type="region of interest" description="Disordered" evidence="2">
    <location>
        <begin position="62"/>
        <end position="83"/>
    </location>
</feature>
<sequence>MESEDLHTDHIGDKEETTKAFITFVESSYDLLEDLYTDFEDLQATKGSSKENIELMAMAASVDHEKDIQAESNDLRSDSEDDVDPTELFSRILENSKSLSKANKELKLENSSLMTEKNDLTLQVEEASKRKAEDKEILEGKDKEIKFLKNELVVTNERVTSLLEEIQKMKDELKESKEMLILEGTRLSISLDSFS</sequence>
<name>A0A200PXW2_MACCD</name>